<reference evidence="2" key="1">
    <citation type="submission" date="2020-07" db="EMBL/GenBank/DDBJ databases">
        <authorList>
            <person name="Lin J."/>
        </authorList>
    </citation>
    <scope>NUCLEOTIDE SEQUENCE</scope>
</reference>
<name>A0A6V7QIY3_ANACO</name>
<dbReference type="EMBL" id="LR862136">
    <property type="protein sequence ID" value="CAD1842867.1"/>
    <property type="molecule type" value="Genomic_DNA"/>
</dbReference>
<protein>
    <submittedName>
        <fullName evidence="2">Uncharacterized protein</fullName>
    </submittedName>
</protein>
<evidence type="ECO:0000313" key="2">
    <source>
        <dbReference type="EMBL" id="CAD1842867.1"/>
    </source>
</evidence>
<feature type="compositionally biased region" description="Basic and acidic residues" evidence="1">
    <location>
        <begin position="354"/>
        <end position="363"/>
    </location>
</feature>
<feature type="region of interest" description="Disordered" evidence="1">
    <location>
        <begin position="334"/>
        <end position="363"/>
    </location>
</feature>
<evidence type="ECO:0000256" key="1">
    <source>
        <dbReference type="SAM" id="MobiDB-lite"/>
    </source>
</evidence>
<accession>A0A6V7QIY3</accession>
<proteinExistence type="predicted"/>
<gene>
    <name evidence="2" type="ORF">CB5_LOCUS26078</name>
</gene>
<organism evidence="2">
    <name type="scientific">Ananas comosus var. bracteatus</name>
    <name type="common">red pineapple</name>
    <dbReference type="NCBI Taxonomy" id="296719"/>
    <lineage>
        <taxon>Eukaryota</taxon>
        <taxon>Viridiplantae</taxon>
        <taxon>Streptophyta</taxon>
        <taxon>Embryophyta</taxon>
        <taxon>Tracheophyta</taxon>
        <taxon>Spermatophyta</taxon>
        <taxon>Magnoliopsida</taxon>
        <taxon>Liliopsida</taxon>
        <taxon>Poales</taxon>
        <taxon>Bromeliaceae</taxon>
        <taxon>Bromelioideae</taxon>
        <taxon>Ananas</taxon>
    </lineage>
</organism>
<sequence length="363" mass="40507">MMNWRNLFSCIPTTTLCVWEVKSTALIIPKLATYAGLTKAYPDFCQWGLVDSSGECRDKPESRWRQIDAKRIPCDARAAFCVKICEIAGFLLCCTGTRLVLYRYNHHGKSLAVPVQGSICTGTERATELSCSRFGLVPVQQSMYRYKGVAWWRWSTVEPGIRRRRAASRSSERLLPGHCEEAGRGCVFAVLDIAPRIVAVENLPSTVSISARSPRRSVGSQRNLVHWILDCERIPRSPHLQFLDELGDRSRWSLRNPAASRVAEAEFAARKLHSSWSLIELDRDTLHTRLGSAHECHSGVRLVLLRWCRSCQLDLLSTDQLEWIEPDSRNGAGTGVFTVPGTEPQIPAAASSADQDRGKGVAS</sequence>
<dbReference type="AlphaFoldDB" id="A0A6V7QIY3"/>